<evidence type="ECO:0000313" key="4">
    <source>
        <dbReference type="Proteomes" id="UP001054821"/>
    </source>
</evidence>
<dbReference type="Pfam" id="PF00657">
    <property type="entry name" value="Lipase_GDSL"/>
    <property type="match status" value="1"/>
</dbReference>
<dbReference type="EMBL" id="JAJFAZ020000001">
    <property type="protein sequence ID" value="KAI5355303.1"/>
    <property type="molecule type" value="Genomic_DNA"/>
</dbReference>
<evidence type="ECO:0000313" key="3">
    <source>
        <dbReference type="EMBL" id="KAI5355303.1"/>
    </source>
</evidence>
<evidence type="ECO:0000256" key="1">
    <source>
        <dbReference type="ARBA" id="ARBA00008668"/>
    </source>
</evidence>
<dbReference type="Proteomes" id="UP001054821">
    <property type="component" value="Chromosome 1"/>
</dbReference>
<evidence type="ECO:0000256" key="2">
    <source>
        <dbReference type="ARBA" id="ARBA00023180"/>
    </source>
</evidence>
<gene>
    <name evidence="3" type="ORF">L3X38_008198</name>
</gene>
<name>A0AAD4ZW05_PRUDU</name>
<keyword evidence="2" id="KW-0325">Glycoprotein</keyword>
<dbReference type="InterPro" id="IPR036514">
    <property type="entry name" value="SGNH_hydro_sf"/>
</dbReference>
<dbReference type="Gene3D" id="3.40.50.1110">
    <property type="entry name" value="SGNH hydrolase"/>
    <property type="match status" value="1"/>
</dbReference>
<proteinExistence type="inferred from homology"/>
<dbReference type="GO" id="GO:0016788">
    <property type="term" value="F:hydrolase activity, acting on ester bonds"/>
    <property type="evidence" value="ECO:0007669"/>
    <property type="project" value="InterPro"/>
</dbReference>
<comment type="caution">
    <text evidence="3">The sequence shown here is derived from an EMBL/GenBank/DDBJ whole genome shotgun (WGS) entry which is preliminary data.</text>
</comment>
<protein>
    <recommendedName>
        <fullName evidence="5">GDSL-like Lipase/Acylhydrolase superfamily protein</fullName>
    </recommendedName>
</protein>
<keyword evidence="4" id="KW-1185">Reference proteome</keyword>
<accession>A0AAD4ZW05</accession>
<comment type="similarity">
    <text evidence="1">Belongs to the 'GDSL' lipolytic enzyme family.</text>
</comment>
<reference evidence="3 4" key="1">
    <citation type="journal article" date="2022" name="G3 (Bethesda)">
        <title>Whole-genome sequence and methylome profiling of the almond [Prunus dulcis (Mill.) D.A. Webb] cultivar 'Nonpareil'.</title>
        <authorList>
            <person name="D'Amico-Willman K.M."/>
            <person name="Ouma W.Z."/>
            <person name="Meulia T."/>
            <person name="Sideli G.M."/>
            <person name="Gradziel T.M."/>
            <person name="Fresnedo-Ramirez J."/>
        </authorList>
    </citation>
    <scope>NUCLEOTIDE SEQUENCE [LARGE SCALE GENOMIC DNA]</scope>
    <source>
        <strain evidence="3">Clone GOH B32 T37-40</strain>
    </source>
</reference>
<dbReference type="InterPro" id="IPR001087">
    <property type="entry name" value="GDSL"/>
</dbReference>
<sequence length="177" mass="19502">MAQILPLEAPPSDCQIAFFQLVGDLVPSTSIFSTCRSISQLIRHQGGIFPSLMPMESNFSKALYTFDIAQNDLAEGFSDNLTVQQVNASVPDIISGFSANIKKIYDLGARSFWIHNTGPIGCLPTILANFPAQEDEAGCAKSYNEVAQHFNQKLKEATVQLRKALPLAAITYHYYKK</sequence>
<dbReference type="PANTHER" id="PTHR22835">
    <property type="entry name" value="ZINC FINGER FYVE DOMAIN CONTAINING PROTEIN"/>
    <property type="match status" value="1"/>
</dbReference>
<dbReference type="PANTHER" id="PTHR22835:SF292">
    <property type="entry name" value="ESTERASE-LIKE ISOFORM X1"/>
    <property type="match status" value="1"/>
</dbReference>
<organism evidence="3 4">
    <name type="scientific">Prunus dulcis</name>
    <name type="common">Almond</name>
    <name type="synonym">Amygdalus dulcis</name>
    <dbReference type="NCBI Taxonomy" id="3755"/>
    <lineage>
        <taxon>Eukaryota</taxon>
        <taxon>Viridiplantae</taxon>
        <taxon>Streptophyta</taxon>
        <taxon>Embryophyta</taxon>
        <taxon>Tracheophyta</taxon>
        <taxon>Spermatophyta</taxon>
        <taxon>Magnoliopsida</taxon>
        <taxon>eudicotyledons</taxon>
        <taxon>Gunneridae</taxon>
        <taxon>Pentapetalae</taxon>
        <taxon>rosids</taxon>
        <taxon>fabids</taxon>
        <taxon>Rosales</taxon>
        <taxon>Rosaceae</taxon>
        <taxon>Amygdaloideae</taxon>
        <taxon>Amygdaleae</taxon>
        <taxon>Prunus</taxon>
    </lineage>
</organism>
<evidence type="ECO:0008006" key="5">
    <source>
        <dbReference type="Google" id="ProtNLM"/>
    </source>
</evidence>
<dbReference type="AlphaFoldDB" id="A0AAD4ZW05"/>